<evidence type="ECO:0000313" key="2">
    <source>
        <dbReference type="EMBL" id="PLN77740.1"/>
    </source>
</evidence>
<organism evidence="2 3">
    <name type="scientific">Aspergillus taichungensis</name>
    <dbReference type="NCBI Taxonomy" id="482145"/>
    <lineage>
        <taxon>Eukaryota</taxon>
        <taxon>Fungi</taxon>
        <taxon>Dikarya</taxon>
        <taxon>Ascomycota</taxon>
        <taxon>Pezizomycotina</taxon>
        <taxon>Eurotiomycetes</taxon>
        <taxon>Eurotiomycetidae</taxon>
        <taxon>Eurotiales</taxon>
        <taxon>Aspergillaceae</taxon>
        <taxon>Aspergillus</taxon>
        <taxon>Aspergillus subgen. Circumdati</taxon>
    </lineage>
</organism>
<name>A0A2J5HKR0_9EURO</name>
<feature type="transmembrane region" description="Helical" evidence="1">
    <location>
        <begin position="56"/>
        <end position="78"/>
    </location>
</feature>
<evidence type="ECO:0000256" key="1">
    <source>
        <dbReference type="SAM" id="Phobius"/>
    </source>
</evidence>
<dbReference type="AlphaFoldDB" id="A0A2J5HKR0"/>
<proteinExistence type="predicted"/>
<dbReference type="EMBL" id="KZ559589">
    <property type="protein sequence ID" value="PLN77740.1"/>
    <property type="molecule type" value="Genomic_DNA"/>
</dbReference>
<keyword evidence="1" id="KW-0812">Transmembrane</keyword>
<evidence type="ECO:0000313" key="3">
    <source>
        <dbReference type="Proteomes" id="UP000235023"/>
    </source>
</evidence>
<keyword evidence="1" id="KW-1133">Transmembrane helix</keyword>
<reference evidence="3" key="1">
    <citation type="submission" date="2017-12" db="EMBL/GenBank/DDBJ databases">
        <authorList>
            <consortium name="DOE Joint Genome Institute"/>
            <person name="Mondo S.J."/>
            <person name="Kjaerbolling I."/>
            <person name="Vesth T.C."/>
            <person name="Frisvad J.C."/>
            <person name="Nybo J.L."/>
            <person name="Theobald S."/>
            <person name="Kuo A."/>
            <person name="Bowyer P."/>
            <person name="Matsuda Y."/>
            <person name="Lyhne E.K."/>
            <person name="Kogle M.E."/>
            <person name="Clum A."/>
            <person name="Lipzen A."/>
            <person name="Salamov A."/>
            <person name="Ngan C.Y."/>
            <person name="Daum C."/>
            <person name="Chiniquy J."/>
            <person name="Barry K."/>
            <person name="LaButti K."/>
            <person name="Haridas S."/>
            <person name="Simmons B.A."/>
            <person name="Magnuson J.K."/>
            <person name="Mortensen U.H."/>
            <person name="Larsen T.O."/>
            <person name="Grigoriev I.V."/>
            <person name="Baker S.E."/>
            <person name="Andersen M.R."/>
            <person name="Nordberg H.P."/>
            <person name="Cantor M.N."/>
            <person name="Hua S.X."/>
        </authorList>
    </citation>
    <scope>NUCLEOTIDE SEQUENCE [LARGE SCALE GENOMIC DNA]</scope>
    <source>
        <strain evidence="3">IBT 19404</strain>
    </source>
</reference>
<protein>
    <submittedName>
        <fullName evidence="2">Uncharacterized protein</fullName>
    </submittedName>
</protein>
<keyword evidence="1" id="KW-0472">Membrane</keyword>
<gene>
    <name evidence="2" type="ORF">BDW42DRAFT_176225</name>
</gene>
<keyword evidence="3" id="KW-1185">Reference proteome</keyword>
<accession>A0A2J5HKR0</accession>
<sequence length="97" mass="10467">MARFVFTLPGASKRKQNSILGWRGSGCSNNNAHATVPGGDITSLRPTSYGLAPFNLLFLFFHSIGVGWICSGVVNAYCAGVIQTFSCKSLLETVYKF</sequence>
<dbReference type="Proteomes" id="UP000235023">
    <property type="component" value="Unassembled WGS sequence"/>
</dbReference>